<feature type="active site" description="Nucleophile" evidence="1">
    <location>
        <position position="11"/>
    </location>
</feature>
<accession>A0A265DUI9</accession>
<name>A0A265DUI9_9GAMM</name>
<feature type="domain" description="Thioredoxin-like fold" evidence="3">
    <location>
        <begin position="3"/>
        <end position="77"/>
    </location>
</feature>
<dbReference type="PIRSF" id="PIRSF037031">
    <property type="entry name" value="Redox_disulphide_2"/>
    <property type="match status" value="1"/>
</dbReference>
<dbReference type="PANTHER" id="PTHR36450">
    <property type="entry name" value="THIOREDOXIN"/>
    <property type="match status" value="1"/>
</dbReference>
<evidence type="ECO:0000313" key="6">
    <source>
        <dbReference type="Proteomes" id="UP000005756"/>
    </source>
</evidence>
<dbReference type="AlphaFoldDB" id="A0A265DUI9"/>
<dbReference type="Gene3D" id="3.40.30.10">
    <property type="entry name" value="Glutaredoxin"/>
    <property type="match status" value="1"/>
</dbReference>
<sequence>MKKIEVLGTGCKKCTVTAEQITAIAKELGTDVEVTKVTDPQVIMRYQVMSTPAVAVNGQLAHSGGIPNREKIEALLKA</sequence>
<gene>
    <name evidence="5" type="ORF">CE457_16760</name>
    <name evidence="4" type="ORF">KUC_2198</name>
</gene>
<evidence type="ECO:0000256" key="2">
    <source>
        <dbReference type="PIRSR" id="PIRSR037031-51"/>
    </source>
</evidence>
<dbReference type="InterPro" id="IPR012336">
    <property type="entry name" value="Thioredoxin-like_fold"/>
</dbReference>
<protein>
    <submittedName>
        <fullName evidence="5">Thioredoxin family protein</fullName>
    </submittedName>
</protein>
<evidence type="ECO:0000313" key="5">
    <source>
        <dbReference type="EMBL" id="OZT72992.1"/>
    </source>
</evidence>
<evidence type="ECO:0000256" key="1">
    <source>
        <dbReference type="PIRSR" id="PIRSR037031-50"/>
    </source>
</evidence>
<evidence type="ECO:0000259" key="3">
    <source>
        <dbReference type="Pfam" id="PF13192"/>
    </source>
</evidence>
<dbReference type="PANTHER" id="PTHR36450:SF1">
    <property type="entry name" value="THIOREDOXIN"/>
    <property type="match status" value="1"/>
</dbReference>
<dbReference type="Pfam" id="PF13192">
    <property type="entry name" value="Thioredoxin_3"/>
    <property type="match status" value="1"/>
</dbReference>
<keyword evidence="7" id="KW-1185">Reference proteome</keyword>
<feature type="disulfide bond" description="Redox-active" evidence="2">
    <location>
        <begin position="11"/>
        <end position="14"/>
    </location>
</feature>
<dbReference type="RefSeq" id="WP_007113166.1">
    <property type="nucleotide sequence ID" value="NZ_JH393258.1"/>
</dbReference>
<dbReference type="OrthoDB" id="9800630at2"/>
<feature type="active site" description="Nucleophile" evidence="1">
    <location>
        <position position="14"/>
    </location>
</feature>
<dbReference type="InterPro" id="IPR005243">
    <property type="entry name" value="THIRX-like_proc"/>
</dbReference>
<proteinExistence type="predicted"/>
<dbReference type="Proteomes" id="UP000216538">
    <property type="component" value="Unassembled WGS sequence"/>
</dbReference>
<dbReference type="SUPFAM" id="SSF52833">
    <property type="entry name" value="Thioredoxin-like"/>
    <property type="match status" value="1"/>
</dbReference>
<dbReference type="InterPro" id="IPR036249">
    <property type="entry name" value="Thioredoxin-like_sf"/>
</dbReference>
<dbReference type="EMBL" id="NPEY01000015">
    <property type="protein sequence ID" value="OZT72992.1"/>
    <property type="molecule type" value="Genomic_DNA"/>
</dbReference>
<evidence type="ECO:0000313" key="4">
    <source>
        <dbReference type="EMBL" id="EHJ92253.1"/>
    </source>
</evidence>
<evidence type="ECO:0000313" key="7">
    <source>
        <dbReference type="Proteomes" id="UP000216538"/>
    </source>
</evidence>
<keyword evidence="2" id="KW-1015">Disulfide bond</keyword>
<reference evidence="5 7" key="2">
    <citation type="submission" date="2017-07" db="EMBL/GenBank/DDBJ databases">
        <title>Shotgun whole genome sequences of three halophilic bacterial isolates.</title>
        <authorList>
            <person name="Pozzo T."/>
            <person name="Higdon S.M."/>
            <person name="Quillaguaman J."/>
        </authorList>
    </citation>
    <scope>NUCLEOTIDE SEQUENCE [LARGE SCALE GENOMIC DNA]</scope>
    <source>
        <strain evidence="5 7">LC1</strain>
    </source>
</reference>
<dbReference type="EMBL" id="JH393258">
    <property type="protein sequence ID" value="EHJ92253.1"/>
    <property type="molecule type" value="Genomic_DNA"/>
</dbReference>
<organism evidence="4 6">
    <name type="scientific">Vreelandella boliviensis LC1</name>
    <dbReference type="NCBI Taxonomy" id="1072583"/>
    <lineage>
        <taxon>Bacteria</taxon>
        <taxon>Pseudomonadati</taxon>
        <taxon>Pseudomonadota</taxon>
        <taxon>Gammaproteobacteria</taxon>
        <taxon>Oceanospirillales</taxon>
        <taxon>Halomonadaceae</taxon>
        <taxon>Vreelandella</taxon>
    </lineage>
</organism>
<reference evidence="4 6" key="1">
    <citation type="submission" date="2011-10" db="EMBL/GenBank/DDBJ databases">
        <authorList>
            <person name="Quillaguamn J."/>
            <person name="Guzmn D."/>
            <person name="Balderrama-Subieta A."/>
            <person name="Cardona-Ortuo C."/>
            <person name="Guevara-Martnez M."/>
            <person name="Callisaya-Quispe N."/>
        </authorList>
    </citation>
    <scope>NUCLEOTIDE SEQUENCE [LARGE SCALE GENOMIC DNA]</scope>
    <source>
        <strain evidence="4 6">LC1</strain>
    </source>
</reference>
<dbReference type="STRING" id="1072583.KUC_2198"/>
<dbReference type="Proteomes" id="UP000005756">
    <property type="component" value="Unassembled WGS sequence"/>
</dbReference>
<keyword evidence="2" id="KW-0676">Redox-active center</keyword>
<dbReference type="NCBIfam" id="TIGR00412">
    <property type="entry name" value="redox_disulf_2"/>
    <property type="match status" value="1"/>
</dbReference>